<evidence type="ECO:0000256" key="3">
    <source>
        <dbReference type="ARBA" id="ARBA00020628"/>
    </source>
</evidence>
<dbReference type="InterPro" id="IPR014801">
    <property type="entry name" value="Mediator_Med5_fun"/>
</dbReference>
<keyword evidence="6 9" id="KW-0804">Transcription</keyword>
<accession>A0A2H3E418</accession>
<dbReference type="PANTHER" id="PTHR35784">
    <property type="entry name" value="MEDIATOR OF RNA POLYMERASE II TRANSCRIPTION SUBUNIT 5"/>
    <property type="match status" value="1"/>
</dbReference>
<evidence type="ECO:0000313" key="11">
    <source>
        <dbReference type="Proteomes" id="UP000217790"/>
    </source>
</evidence>
<evidence type="ECO:0000256" key="8">
    <source>
        <dbReference type="ARBA" id="ARBA00031256"/>
    </source>
</evidence>
<evidence type="ECO:0000256" key="6">
    <source>
        <dbReference type="ARBA" id="ARBA00023163"/>
    </source>
</evidence>
<dbReference type="Proteomes" id="UP000217790">
    <property type="component" value="Unassembled WGS sequence"/>
</dbReference>
<evidence type="ECO:0000256" key="7">
    <source>
        <dbReference type="ARBA" id="ARBA00023242"/>
    </source>
</evidence>
<dbReference type="OMA" id="LWRAFIV"/>
<evidence type="ECO:0000256" key="5">
    <source>
        <dbReference type="ARBA" id="ARBA00023159"/>
    </source>
</evidence>
<gene>
    <name evidence="9" type="primary">MED5</name>
    <name evidence="10" type="ORF">ARMGADRAFT_917198</name>
</gene>
<reference evidence="11" key="1">
    <citation type="journal article" date="2017" name="Nat. Ecol. Evol.">
        <title>Genome expansion and lineage-specific genetic innovations in the forest pathogenic fungi Armillaria.</title>
        <authorList>
            <person name="Sipos G."/>
            <person name="Prasanna A.N."/>
            <person name="Walter M.C."/>
            <person name="O'Connor E."/>
            <person name="Balint B."/>
            <person name="Krizsan K."/>
            <person name="Kiss B."/>
            <person name="Hess J."/>
            <person name="Varga T."/>
            <person name="Slot J."/>
            <person name="Riley R."/>
            <person name="Boka B."/>
            <person name="Rigling D."/>
            <person name="Barry K."/>
            <person name="Lee J."/>
            <person name="Mihaltcheva S."/>
            <person name="LaButti K."/>
            <person name="Lipzen A."/>
            <person name="Waldron R."/>
            <person name="Moloney N.M."/>
            <person name="Sperisen C."/>
            <person name="Kredics L."/>
            <person name="Vagvoelgyi C."/>
            <person name="Patrignani A."/>
            <person name="Fitzpatrick D."/>
            <person name="Nagy I."/>
            <person name="Doyle S."/>
            <person name="Anderson J.B."/>
            <person name="Grigoriev I.V."/>
            <person name="Gueldener U."/>
            <person name="Muensterkoetter M."/>
            <person name="Nagy L.G."/>
        </authorList>
    </citation>
    <scope>NUCLEOTIDE SEQUENCE [LARGE SCALE GENOMIC DNA]</scope>
    <source>
        <strain evidence="11">Ar21-2</strain>
    </source>
</reference>
<protein>
    <recommendedName>
        <fullName evidence="3 9">Mediator of RNA polymerase II transcription subunit 5</fullName>
    </recommendedName>
    <alternativeName>
        <fullName evidence="8 9">Mediator complex subunit 5</fullName>
    </alternativeName>
</protein>
<dbReference type="AlphaFoldDB" id="A0A2H3E418"/>
<comment type="function">
    <text evidence="9">Component of the Mediator complex, a coactivator involved in the regulated transcription of nearly all RNA polymerase II-dependent genes. Mediator functions as a bridge to convey information from gene-specific regulatory proteins to the basal RNA polymerase II transcription machinery. Mediator is recruited to promoters by direct interactions with regulatory proteins and serves as a scaffold for the assembly of a functional preinitiation complex with RNA polymerase II and the general transcription factors.</text>
</comment>
<dbReference type="GO" id="GO:0003712">
    <property type="term" value="F:transcription coregulator activity"/>
    <property type="evidence" value="ECO:0007669"/>
    <property type="project" value="InterPro"/>
</dbReference>
<dbReference type="GO" id="GO:0016592">
    <property type="term" value="C:mediator complex"/>
    <property type="evidence" value="ECO:0007669"/>
    <property type="project" value="InterPro"/>
</dbReference>
<comment type="similarity">
    <text evidence="2 9">Belongs to the Mediator complex subunit 5 family.</text>
</comment>
<dbReference type="Pfam" id="PF08689">
    <property type="entry name" value="Med5"/>
    <property type="match status" value="1"/>
</dbReference>
<keyword evidence="11" id="KW-1185">Reference proteome</keyword>
<organism evidence="10 11">
    <name type="scientific">Armillaria gallica</name>
    <name type="common">Bulbous honey fungus</name>
    <name type="synonym">Armillaria bulbosa</name>
    <dbReference type="NCBI Taxonomy" id="47427"/>
    <lineage>
        <taxon>Eukaryota</taxon>
        <taxon>Fungi</taxon>
        <taxon>Dikarya</taxon>
        <taxon>Basidiomycota</taxon>
        <taxon>Agaricomycotina</taxon>
        <taxon>Agaricomycetes</taxon>
        <taxon>Agaricomycetidae</taxon>
        <taxon>Agaricales</taxon>
        <taxon>Marasmiineae</taxon>
        <taxon>Physalacriaceae</taxon>
        <taxon>Armillaria</taxon>
    </lineage>
</organism>
<keyword evidence="4 9" id="KW-0805">Transcription regulation</keyword>
<dbReference type="InParanoid" id="A0A2H3E418"/>
<proteinExistence type="inferred from homology"/>
<dbReference type="OrthoDB" id="5549158at2759"/>
<comment type="subunit">
    <text evidence="9">Component of the Mediator complex.</text>
</comment>
<evidence type="ECO:0000313" key="10">
    <source>
        <dbReference type="EMBL" id="PBL01081.1"/>
    </source>
</evidence>
<keyword evidence="5 9" id="KW-0010">Activator</keyword>
<name>A0A2H3E418_ARMGA</name>
<dbReference type="EMBL" id="KZ293646">
    <property type="protein sequence ID" value="PBL01081.1"/>
    <property type="molecule type" value="Genomic_DNA"/>
</dbReference>
<comment type="subcellular location">
    <subcellularLocation>
        <location evidence="1 9">Nucleus</location>
    </subcellularLocation>
</comment>
<dbReference type="PANTHER" id="PTHR35784:SF1">
    <property type="entry name" value="MEDIATOR OF RNA POLYMERASE II TRANSCRIPTION SUBUNIT 5"/>
    <property type="match status" value="1"/>
</dbReference>
<dbReference type="STRING" id="47427.A0A2H3E418"/>
<evidence type="ECO:0000256" key="2">
    <source>
        <dbReference type="ARBA" id="ARBA00008782"/>
    </source>
</evidence>
<evidence type="ECO:0000256" key="9">
    <source>
        <dbReference type="RuleBase" id="RU364142"/>
    </source>
</evidence>
<evidence type="ECO:0000256" key="1">
    <source>
        <dbReference type="ARBA" id="ARBA00004123"/>
    </source>
</evidence>
<sequence length="949" mass="103630">MSLAELTRNCFQSGISASKWLGLCRLLIAKDNGLQESDAVESTLSNSVLSMLRFYPGNPDLQEYLKYAIQDGMISVAVFVATMLQAARSPELHHPATLDMLCRIALDSHYSSGSPPMGSVVSYGESAIIIVGTVQDALALLRTAHALPLTHFHQLTTSASELVILLLSCVSDLSQVSTAQASIQLQDITEILQSFRLTPAVRQALDTYMVSLGFLTGDDAKAAREAQMMHSLQVALGKDDVSGPNSDVDVITFGLELHHLVTHRAKHFGAGCGPDAAALLVGTFRRSSWPAPVFYTQLFTAALLCLSQAPQSTCFIWRAFIVGRLPALLTIFETAMTSDNTVDADWRSAMQAAMSIFHRPDMMVHCDHVLASAEGTEAFYPNLPFSRELLRQLVDTGLLDDRNALGVDPTVLEKSLLPLHAEAQNAGFDIHSYIDCKLHPDLTTEEAHTLFDRICKEAATHSAFASVVMKRFISLSTSFDVEALSRLCKALYLRHRILDIISLHVKIDELLYQTVSLVDSYDCETIGDPQTAVSHLGDIVMFSQYTLAHFNLDAKMFIQGDRTVSGVFLQSASQVFSHESLSGEDAQAFNAWFKTLFDSGSEGIEDTILRSSRPKTLLKIASTLFSSAINARIEGKIDGDTLNNGISFFTGPLLSWTLVGVVRSLLQEIYRKGFMAPVHIEVLQTLLLSPSCPKPVLVLCGSRILTLLASKPAKDRLAAVRFDVVTVQRLVSEALGPRETACRSAEIAWPAHIQHAMSLGMHVPWQEQSKRAIQNVLAAARAGKAPSIDVDRLVKTTTPSKFLRSLWTELSLSAGLAETETFRRFITFVLTTPLSSAGPPLLPIFLHTVLPSILVSVDASQPQSHANIELLVITVSSVLTAALHLELALRGTRWEHRLVFGHPIASMARRLATDLRNANSYAGTAIIQRLGSSQSFVANFPVFMGELGV</sequence>
<dbReference type="GO" id="GO:0006357">
    <property type="term" value="P:regulation of transcription by RNA polymerase II"/>
    <property type="evidence" value="ECO:0007669"/>
    <property type="project" value="InterPro"/>
</dbReference>
<evidence type="ECO:0000256" key="4">
    <source>
        <dbReference type="ARBA" id="ARBA00023015"/>
    </source>
</evidence>
<keyword evidence="7 9" id="KW-0539">Nucleus</keyword>